<evidence type="ECO:0000313" key="2">
    <source>
        <dbReference type="Proteomes" id="UP000824263"/>
    </source>
</evidence>
<dbReference type="Gene3D" id="3.20.20.140">
    <property type="entry name" value="Metal-dependent hydrolases"/>
    <property type="match status" value="1"/>
</dbReference>
<dbReference type="EMBL" id="DXGF01000185">
    <property type="protein sequence ID" value="HIW84727.1"/>
    <property type="molecule type" value="Genomic_DNA"/>
</dbReference>
<dbReference type="Pfam" id="PF01244">
    <property type="entry name" value="Peptidase_M19"/>
    <property type="match status" value="1"/>
</dbReference>
<dbReference type="PANTHER" id="PTHR10443:SF12">
    <property type="entry name" value="DIPEPTIDASE"/>
    <property type="match status" value="1"/>
</dbReference>
<organism evidence="1 2">
    <name type="scientific">Candidatus Dorea gallistercoris</name>
    <dbReference type="NCBI Taxonomy" id="2838542"/>
    <lineage>
        <taxon>Bacteria</taxon>
        <taxon>Bacillati</taxon>
        <taxon>Bacillota</taxon>
        <taxon>Clostridia</taxon>
        <taxon>Lachnospirales</taxon>
        <taxon>Lachnospiraceae</taxon>
        <taxon>Dorea</taxon>
    </lineage>
</organism>
<protein>
    <submittedName>
        <fullName evidence="1">Dipeptidase</fullName>
    </submittedName>
</protein>
<dbReference type="SUPFAM" id="SSF51556">
    <property type="entry name" value="Metallo-dependent hydrolases"/>
    <property type="match status" value="1"/>
</dbReference>
<dbReference type="PROSITE" id="PS51365">
    <property type="entry name" value="RENAL_DIPEPTIDASE_2"/>
    <property type="match status" value="1"/>
</dbReference>
<accession>A0A9D1RDK9</accession>
<dbReference type="InterPro" id="IPR032466">
    <property type="entry name" value="Metal_Hydrolase"/>
</dbReference>
<reference evidence="1" key="1">
    <citation type="journal article" date="2021" name="PeerJ">
        <title>Extensive microbial diversity within the chicken gut microbiome revealed by metagenomics and culture.</title>
        <authorList>
            <person name="Gilroy R."/>
            <person name="Ravi A."/>
            <person name="Getino M."/>
            <person name="Pursley I."/>
            <person name="Horton D.L."/>
            <person name="Alikhan N.F."/>
            <person name="Baker D."/>
            <person name="Gharbi K."/>
            <person name="Hall N."/>
            <person name="Watson M."/>
            <person name="Adriaenssens E.M."/>
            <person name="Foster-Nyarko E."/>
            <person name="Jarju S."/>
            <person name="Secka A."/>
            <person name="Antonio M."/>
            <person name="Oren A."/>
            <person name="Chaudhuri R.R."/>
            <person name="La Ragione R."/>
            <person name="Hildebrand F."/>
            <person name="Pallen M.J."/>
        </authorList>
    </citation>
    <scope>NUCLEOTIDE SEQUENCE</scope>
    <source>
        <strain evidence="1">ChiSxjej1B13-11762</strain>
    </source>
</reference>
<gene>
    <name evidence="1" type="ORF">H9873_10470</name>
</gene>
<evidence type="ECO:0000313" key="1">
    <source>
        <dbReference type="EMBL" id="HIW84727.1"/>
    </source>
</evidence>
<comment type="caution">
    <text evidence="1">The sequence shown here is derived from an EMBL/GenBank/DDBJ whole genome shotgun (WGS) entry which is preliminary data.</text>
</comment>
<dbReference type="PANTHER" id="PTHR10443">
    <property type="entry name" value="MICROSOMAL DIPEPTIDASE"/>
    <property type="match status" value="1"/>
</dbReference>
<dbReference type="InterPro" id="IPR008257">
    <property type="entry name" value="Pept_M19"/>
</dbReference>
<sequence length="318" mass="35532">MKLIDMHCDTLWQLMDLKEQGDLMENQCSVSIPSMKKGGTLAQFFACFTYLEDYGAKGAYDKGYVHILDMICFFDQQIQTYSKEIAHAYSRRDVLDNEAGGKISAILAVEDGGILNEKIERLETLYRKGVRLLTLLWNHENCIGHPNSSSSSGMWQGLKPFGIQVVERMGELRMIVDVSHASDGTIRDVLEHLRGPVVASHSNCRALCHHPRNLADETLRAIANWGGVAGLNFYGPFLGTEKESRISEMTAHILHMINVGGSSLPAIGTDFDGFDGMEAMDIPDVGSMERLWDALKKKGVSERQLDQIWRENALRVIP</sequence>
<dbReference type="Proteomes" id="UP000824263">
    <property type="component" value="Unassembled WGS sequence"/>
</dbReference>
<dbReference type="GO" id="GO:0006508">
    <property type="term" value="P:proteolysis"/>
    <property type="evidence" value="ECO:0007669"/>
    <property type="project" value="InterPro"/>
</dbReference>
<dbReference type="GO" id="GO:0070573">
    <property type="term" value="F:metallodipeptidase activity"/>
    <property type="evidence" value="ECO:0007669"/>
    <property type="project" value="InterPro"/>
</dbReference>
<dbReference type="CDD" id="cd01301">
    <property type="entry name" value="rDP_like"/>
    <property type="match status" value="1"/>
</dbReference>
<proteinExistence type="predicted"/>
<dbReference type="AlphaFoldDB" id="A0A9D1RDK9"/>
<reference evidence="1" key="2">
    <citation type="submission" date="2021-04" db="EMBL/GenBank/DDBJ databases">
        <authorList>
            <person name="Gilroy R."/>
        </authorList>
    </citation>
    <scope>NUCLEOTIDE SEQUENCE</scope>
    <source>
        <strain evidence="1">ChiSxjej1B13-11762</strain>
    </source>
</reference>
<name>A0A9D1RDK9_9FIRM</name>